<dbReference type="OrthoDB" id="10481716at2759"/>
<dbReference type="EMBL" id="KE375109">
    <property type="protein sequence ID" value="EPQ63539.1"/>
    <property type="molecule type" value="Genomic_DNA"/>
</dbReference>
<gene>
    <name evidence="1" type="ORF">BGT96224_5429</name>
    <name evidence="2" type="ORF">BGT96224V2_LOCUS4920</name>
</gene>
<evidence type="ECO:0000313" key="2">
    <source>
        <dbReference type="EMBL" id="SUZ11751.1"/>
    </source>
</evidence>
<evidence type="ECO:0000313" key="1">
    <source>
        <dbReference type="EMBL" id="EPQ63539.1"/>
    </source>
</evidence>
<sequence length="59" mass="6866">MTGAIFYGTVMDKLMSRRFHGRPGENISILNYSTAVHCTQRKSLQNTWHFHNSMRPLVQ</sequence>
<reference evidence="3" key="1">
    <citation type="journal article" date="2013" name="Nat. Genet.">
        <title>The wheat powdery mildew genome shows the unique evolution of an obligate biotroph.</title>
        <authorList>
            <person name="Wicker T."/>
            <person name="Oberhaensli S."/>
            <person name="Parlange F."/>
            <person name="Buchmann J.P."/>
            <person name="Shatalina M."/>
            <person name="Roffler S."/>
            <person name="Ben-David R."/>
            <person name="Dolezel J."/>
            <person name="Simkova H."/>
            <person name="Schulze-Lefert P."/>
            <person name="Spanu P.D."/>
            <person name="Bruggmann R."/>
            <person name="Amselem J."/>
            <person name="Quesneville H."/>
            <person name="Ver Loren van Themaat E."/>
            <person name="Paape T."/>
            <person name="Shimizu K.K."/>
            <person name="Keller B."/>
        </authorList>
    </citation>
    <scope>NUCLEOTIDE SEQUENCE [LARGE SCALE GENOMIC DNA]</scope>
    <source>
        <strain evidence="3">96224</strain>
    </source>
</reference>
<protein>
    <submittedName>
        <fullName evidence="2">Bgt-5429</fullName>
    </submittedName>
</protein>
<organism evidence="2">
    <name type="scientific">Blumeria graminis f. sp. tritici 96224</name>
    <dbReference type="NCBI Taxonomy" id="1268274"/>
    <lineage>
        <taxon>Eukaryota</taxon>
        <taxon>Fungi</taxon>
        <taxon>Dikarya</taxon>
        <taxon>Ascomycota</taxon>
        <taxon>Pezizomycotina</taxon>
        <taxon>Leotiomycetes</taxon>
        <taxon>Erysiphales</taxon>
        <taxon>Erysiphaceae</taxon>
        <taxon>Blumeria</taxon>
    </lineage>
</organism>
<evidence type="ECO:0000313" key="3">
    <source>
        <dbReference type="Proteomes" id="UP000053110"/>
    </source>
</evidence>
<proteinExistence type="predicted"/>
<dbReference type="HOGENOM" id="CLU_2960418_0_0_1"/>
<accession>A0A061HE13</accession>
<dbReference type="EMBL" id="UIGY01000141">
    <property type="protein sequence ID" value="SUZ11751.1"/>
    <property type="molecule type" value="Genomic_DNA"/>
</dbReference>
<dbReference type="AlphaFoldDB" id="A0A061HE13"/>
<dbReference type="Proteomes" id="UP000053110">
    <property type="component" value="Unassembled WGS sequence"/>
</dbReference>
<reference evidence="1" key="2">
    <citation type="submission" date="2013-01" db="EMBL/GenBank/DDBJ databases">
        <title>The wheat powdery mildew genome reveals unique evolution of an obligate biotroph.</title>
        <authorList>
            <person name="Oberhaensli S."/>
            <person name="Wicker T."/>
            <person name="Keller B."/>
        </authorList>
    </citation>
    <scope>NUCLEOTIDE SEQUENCE</scope>
    <source>
        <strain evidence="1">96224</strain>
    </source>
</reference>
<name>A0A061HE13_BLUGR</name>
<reference evidence="2" key="3">
    <citation type="submission" date="2018-07" db="EMBL/GenBank/DDBJ databases">
        <authorList>
            <person name="Quirk P.G."/>
            <person name="Krulwich T.A."/>
        </authorList>
    </citation>
    <scope>NUCLEOTIDE SEQUENCE</scope>
    <source>
        <strain evidence="2">96224</strain>
    </source>
</reference>